<gene>
    <name evidence="2" type="ORF">DXC78_04675</name>
</gene>
<accession>A0A3E3E5I4</accession>
<keyword evidence="1" id="KW-0472">Membrane</keyword>
<feature type="transmembrane region" description="Helical" evidence="1">
    <location>
        <begin position="75"/>
        <end position="102"/>
    </location>
</feature>
<protein>
    <submittedName>
        <fullName evidence="2">DUF975 family protein</fullName>
    </submittedName>
</protein>
<proteinExistence type="predicted"/>
<evidence type="ECO:0000313" key="3">
    <source>
        <dbReference type="Proteomes" id="UP000260721"/>
    </source>
</evidence>
<dbReference type="InterPro" id="IPR010380">
    <property type="entry name" value="DUF975"/>
</dbReference>
<evidence type="ECO:0000313" key="2">
    <source>
        <dbReference type="EMBL" id="RGD76971.1"/>
    </source>
</evidence>
<keyword evidence="1" id="KW-0812">Transmembrane</keyword>
<dbReference type="PANTHER" id="PTHR40076">
    <property type="entry name" value="MEMBRANE PROTEIN-RELATED"/>
    <property type="match status" value="1"/>
</dbReference>
<reference evidence="2 3" key="1">
    <citation type="submission" date="2018-08" db="EMBL/GenBank/DDBJ databases">
        <title>A genome reference for cultivated species of the human gut microbiota.</title>
        <authorList>
            <person name="Zou Y."/>
            <person name="Xue W."/>
            <person name="Luo G."/>
        </authorList>
    </citation>
    <scope>NUCLEOTIDE SEQUENCE [LARGE SCALE GENOMIC DNA]</scope>
    <source>
        <strain evidence="2 3">TF08-11</strain>
    </source>
</reference>
<sequence>MKMKEGELMWTREELKQNAKNTLRGKYWTILGVSVLAGILQGSFFTIITEMVNPTHTYLTVLGNYAIDVNGLIRLWIIITIISWLYSIFLGHTILIGAYKYFILSIKENPSTSTLFDFFKTSYWNIVKVTFFYQIKIVLWTLCFIVPGIIKAYEYCMVPYILAEHPKMESTEVFERSRMLTQNNKMNIFVLEISFIGWLFLGMLCCGIGILFVSPYIDITMTHLYLKLKEIHGIDQPELPPIPEIL</sequence>
<dbReference type="PANTHER" id="PTHR40076:SF1">
    <property type="entry name" value="MEMBRANE PROTEIN"/>
    <property type="match status" value="1"/>
</dbReference>
<dbReference type="Proteomes" id="UP000260721">
    <property type="component" value="Unassembled WGS sequence"/>
</dbReference>
<evidence type="ECO:0000256" key="1">
    <source>
        <dbReference type="SAM" id="Phobius"/>
    </source>
</evidence>
<comment type="caution">
    <text evidence="2">The sequence shown here is derived from an EMBL/GenBank/DDBJ whole genome shotgun (WGS) entry which is preliminary data.</text>
</comment>
<organism evidence="2 3">
    <name type="scientific">Faecalicoccus pleomorphus</name>
    <dbReference type="NCBI Taxonomy" id="1323"/>
    <lineage>
        <taxon>Bacteria</taxon>
        <taxon>Bacillati</taxon>
        <taxon>Bacillota</taxon>
        <taxon>Erysipelotrichia</taxon>
        <taxon>Erysipelotrichales</taxon>
        <taxon>Erysipelotrichaceae</taxon>
        <taxon>Faecalicoccus</taxon>
    </lineage>
</organism>
<feature type="transmembrane region" description="Helical" evidence="1">
    <location>
        <begin position="123"/>
        <end position="150"/>
    </location>
</feature>
<keyword evidence="1" id="KW-1133">Transmembrane helix</keyword>
<dbReference type="AlphaFoldDB" id="A0A3E3E5I4"/>
<name>A0A3E3E5I4_9FIRM</name>
<feature type="transmembrane region" description="Helical" evidence="1">
    <location>
        <begin position="27"/>
        <end position="48"/>
    </location>
</feature>
<dbReference type="STRING" id="1123313.GCA_000420345_00672"/>
<dbReference type="EMBL" id="QUSK01000008">
    <property type="protein sequence ID" value="RGD76971.1"/>
    <property type="molecule type" value="Genomic_DNA"/>
</dbReference>
<dbReference type="Pfam" id="PF06161">
    <property type="entry name" value="DUF975"/>
    <property type="match status" value="1"/>
</dbReference>
<feature type="transmembrane region" description="Helical" evidence="1">
    <location>
        <begin position="195"/>
        <end position="217"/>
    </location>
</feature>